<gene>
    <name evidence="6" type="ORF">NYZ99_04245</name>
</gene>
<reference evidence="6" key="1">
    <citation type="submission" date="2022-09" db="EMBL/GenBank/DDBJ databases">
        <title>Maribacter litopenaei sp. nov., isolated from the intestinal tract of the Pacific White Shrimp, Litopenaeus vannamei.</title>
        <authorList>
            <person name="Kim S.Y."/>
            <person name="Hwang C.Y."/>
        </authorList>
    </citation>
    <scope>NUCLEOTIDE SEQUENCE</scope>
    <source>
        <strain evidence="6">HL-LV01</strain>
    </source>
</reference>
<sequence length="304" mass="34867">MGYPLVIKDRPDKSLDHSAELHYIWLLAWEKSWQKKLLQTLKKSSIDIVENKNTSPDVQMVFCIDTRSELIRRHVESQGNYETFGYAGFFGIAMDYENPRNGLLQKACPPIVESCYVVSERAKEDKENFKSKLDKKNEVKSFWNYFLKRMKNMLPSTFGFVEGSGFLYGLNITARTLFSRRLYQWRNKNNNVYEAACSPYINNTKNKEPQNVSITLSEKVAIVKSAFDLMGWKDFAPIIVFTGHGSHSANNPFGSSLDCGACAATPGRHNARMLANMANEKEVRNILLKEHDIIIPRIDLIYRS</sequence>
<keyword evidence="7" id="KW-1185">Reference proteome</keyword>
<evidence type="ECO:0000256" key="1">
    <source>
        <dbReference type="ARBA" id="ARBA00022448"/>
    </source>
</evidence>
<evidence type="ECO:0000256" key="5">
    <source>
        <dbReference type="ARBA" id="ARBA00023136"/>
    </source>
</evidence>
<keyword evidence="1" id="KW-0813">Transport</keyword>
<organism evidence="6 7">
    <name type="scientific">Maribacter litopenaei</name>
    <dbReference type="NCBI Taxonomy" id="2976127"/>
    <lineage>
        <taxon>Bacteria</taxon>
        <taxon>Pseudomonadati</taxon>
        <taxon>Bacteroidota</taxon>
        <taxon>Flavobacteriia</taxon>
        <taxon>Flavobacteriales</taxon>
        <taxon>Flavobacteriaceae</taxon>
        <taxon>Maribacter</taxon>
    </lineage>
</organism>
<keyword evidence="3" id="KW-0479">Metal-binding</keyword>
<dbReference type="PANTHER" id="PTHR38344">
    <property type="entry name" value="UPF0753 PROTEIN AQ_863"/>
    <property type="match status" value="1"/>
</dbReference>
<evidence type="ECO:0000313" key="7">
    <source>
        <dbReference type="Proteomes" id="UP001059209"/>
    </source>
</evidence>
<accession>A0ABY5YBH3</accession>
<name>A0ABY5YBH3_9FLAO</name>
<dbReference type="Proteomes" id="UP001059209">
    <property type="component" value="Chromosome"/>
</dbReference>
<proteinExistence type="predicted"/>
<dbReference type="EMBL" id="CP104205">
    <property type="protein sequence ID" value="UWX55667.1"/>
    <property type="molecule type" value="Genomic_DNA"/>
</dbReference>
<keyword evidence="2" id="KW-1003">Cell membrane</keyword>
<dbReference type="RefSeq" id="WP_260573758.1">
    <property type="nucleotide sequence ID" value="NZ_CP104205.1"/>
</dbReference>
<evidence type="ECO:0000256" key="4">
    <source>
        <dbReference type="ARBA" id="ARBA00022833"/>
    </source>
</evidence>
<keyword evidence="4" id="KW-0862">Zinc</keyword>
<dbReference type="PANTHER" id="PTHR38344:SF1">
    <property type="entry name" value="INORGANIC CARBON TRANSPORTER SUBUNIT DABA-RELATED"/>
    <property type="match status" value="1"/>
</dbReference>
<dbReference type="Pfam" id="PF10070">
    <property type="entry name" value="DabA"/>
    <property type="match status" value="1"/>
</dbReference>
<evidence type="ECO:0000313" key="6">
    <source>
        <dbReference type="EMBL" id="UWX55667.1"/>
    </source>
</evidence>
<keyword evidence="5" id="KW-0472">Membrane</keyword>
<evidence type="ECO:0000256" key="2">
    <source>
        <dbReference type="ARBA" id="ARBA00022475"/>
    </source>
</evidence>
<evidence type="ECO:0000256" key="3">
    <source>
        <dbReference type="ARBA" id="ARBA00022723"/>
    </source>
</evidence>
<dbReference type="InterPro" id="IPR018752">
    <property type="entry name" value="DabA"/>
</dbReference>
<protein>
    <submittedName>
        <fullName evidence="6">DUF2309 domain-containing protein</fullName>
    </submittedName>
</protein>